<proteinExistence type="predicted"/>
<name>A0A0D0CUM2_9AGAR</name>
<gene>
    <name evidence="1" type="ORF">GYMLUDRAFT_487171</name>
</gene>
<dbReference type="AlphaFoldDB" id="A0A0D0CUM2"/>
<dbReference type="EMBL" id="KN834765">
    <property type="protein sequence ID" value="KIK63262.1"/>
    <property type="molecule type" value="Genomic_DNA"/>
</dbReference>
<organism evidence="1 2">
    <name type="scientific">Collybiopsis luxurians FD-317 M1</name>
    <dbReference type="NCBI Taxonomy" id="944289"/>
    <lineage>
        <taxon>Eukaryota</taxon>
        <taxon>Fungi</taxon>
        <taxon>Dikarya</taxon>
        <taxon>Basidiomycota</taxon>
        <taxon>Agaricomycotina</taxon>
        <taxon>Agaricomycetes</taxon>
        <taxon>Agaricomycetidae</taxon>
        <taxon>Agaricales</taxon>
        <taxon>Marasmiineae</taxon>
        <taxon>Omphalotaceae</taxon>
        <taxon>Collybiopsis</taxon>
        <taxon>Collybiopsis luxurians</taxon>
    </lineage>
</organism>
<evidence type="ECO:0000313" key="2">
    <source>
        <dbReference type="Proteomes" id="UP000053593"/>
    </source>
</evidence>
<dbReference type="OrthoDB" id="109543at2759"/>
<evidence type="ECO:0000313" key="1">
    <source>
        <dbReference type="EMBL" id="KIK63262.1"/>
    </source>
</evidence>
<sequence length="52" mass="5955">MRLMPPPEMSIPSATTTVQKGLKVMLKEQDTCNSFKKLGWYMPEVFMGDTLF</sequence>
<keyword evidence="2" id="KW-1185">Reference proteome</keyword>
<accession>A0A0D0CUM2</accession>
<protein>
    <submittedName>
        <fullName evidence="1">Uncharacterized protein</fullName>
    </submittedName>
</protein>
<reference evidence="1 2" key="1">
    <citation type="submission" date="2014-04" db="EMBL/GenBank/DDBJ databases">
        <title>Evolutionary Origins and Diversification of the Mycorrhizal Mutualists.</title>
        <authorList>
            <consortium name="DOE Joint Genome Institute"/>
            <consortium name="Mycorrhizal Genomics Consortium"/>
            <person name="Kohler A."/>
            <person name="Kuo A."/>
            <person name="Nagy L.G."/>
            <person name="Floudas D."/>
            <person name="Copeland A."/>
            <person name="Barry K.W."/>
            <person name="Cichocki N."/>
            <person name="Veneault-Fourrey C."/>
            <person name="LaButti K."/>
            <person name="Lindquist E.A."/>
            <person name="Lipzen A."/>
            <person name="Lundell T."/>
            <person name="Morin E."/>
            <person name="Murat C."/>
            <person name="Riley R."/>
            <person name="Ohm R."/>
            <person name="Sun H."/>
            <person name="Tunlid A."/>
            <person name="Henrissat B."/>
            <person name="Grigoriev I.V."/>
            <person name="Hibbett D.S."/>
            <person name="Martin F."/>
        </authorList>
    </citation>
    <scope>NUCLEOTIDE SEQUENCE [LARGE SCALE GENOMIC DNA]</scope>
    <source>
        <strain evidence="1 2">FD-317 M1</strain>
    </source>
</reference>
<dbReference type="Proteomes" id="UP000053593">
    <property type="component" value="Unassembled WGS sequence"/>
</dbReference>
<dbReference type="HOGENOM" id="CLU_3087441_0_0_1"/>